<name>A0A916SX13_9SPHN</name>
<feature type="chain" id="PRO_5037203141" evidence="1">
    <location>
        <begin position="18"/>
        <end position="777"/>
    </location>
</feature>
<protein>
    <submittedName>
        <fullName evidence="2">Uncharacterized protein</fullName>
    </submittedName>
</protein>
<sequence length="777" mass="80256">MTLRPLAALIAAGAALAAPVAAQVAPFDLTGPQLTVTVARGKTVLPVAEVPNLAAGDRLTVAADLPADQSARYLLVVAFLRGATNPPPKNWFFEAETWKPKKNRLTITVPAGAGQAIAFLAPATGGDFGTLLDAVRGRPGAFVRASQDLNQASLDRARLDAYVAGINRRDTEGGVRLEQVSPLLARSLSIRLKDECLTRPPESQAGCLTGGSEALILSDGHSTTLAEALTGTPTDLAYQLSATPQGGYGYYSPYIGVIRDVARLLGAFRTASFQYIPALATHEGDRLKLLLNAVPSFSRPKSVLVAALPPVSPPVPPPLRATHPDARLCLTRPGLVLPVEGAPLIHATRYARDLSLRLTAKDGREIDLPLASDAERGGLTVAVDTLRPDDFEPDLVGRIHGRWGFEPFEGPRLSFQIPRAAGWRTPEGADALVVGRDNVLALAGPGAACVEGMTLTAKGSAPRPVAFEAKDGLVATLPLAGMAPGPMTLSVRLAGLGEPVTIPLTAYAEAGRVDGFTLHAGDAAGVLAGGRLDTVAALTVEGMRFRPGGLSRAGGSDRLEMQAETAPALAPGERAGRVSLVDGRTLPVRVTVAPPRPVAALIARTVASVPVAGTLPVALPDGALAPGDRLTFSLRTGATTRLSPGDRVEVASDATRALLPLQLQDAGVGIATLVPGEALGPAAAGPLRWRLVQGDAAGDWQPLATLVRLPRIREAACADGRCVIKGRDLFLLAALGPVSVPDGFTGEALSLPATADGRLALQLRDAPGLAASVAVGS</sequence>
<comment type="caution">
    <text evidence="2">The sequence shown here is derived from an EMBL/GenBank/DDBJ whole genome shotgun (WGS) entry which is preliminary data.</text>
</comment>
<dbReference type="Proteomes" id="UP000623067">
    <property type="component" value="Unassembled WGS sequence"/>
</dbReference>
<dbReference type="RefSeq" id="WP_188657523.1">
    <property type="nucleotide sequence ID" value="NZ_BMIH01000001.1"/>
</dbReference>
<gene>
    <name evidence="2" type="ORF">GCM10011380_09380</name>
</gene>
<feature type="signal peptide" evidence="1">
    <location>
        <begin position="1"/>
        <end position="17"/>
    </location>
</feature>
<reference evidence="2" key="1">
    <citation type="journal article" date="2014" name="Int. J. Syst. Evol. Microbiol.">
        <title>Complete genome sequence of Corynebacterium casei LMG S-19264T (=DSM 44701T), isolated from a smear-ripened cheese.</title>
        <authorList>
            <consortium name="US DOE Joint Genome Institute (JGI-PGF)"/>
            <person name="Walter F."/>
            <person name="Albersmeier A."/>
            <person name="Kalinowski J."/>
            <person name="Ruckert C."/>
        </authorList>
    </citation>
    <scope>NUCLEOTIDE SEQUENCE</scope>
    <source>
        <strain evidence="2">CGMCC 1.15330</strain>
    </source>
</reference>
<keyword evidence="1" id="KW-0732">Signal</keyword>
<dbReference type="AlphaFoldDB" id="A0A916SX13"/>
<evidence type="ECO:0000256" key="1">
    <source>
        <dbReference type="SAM" id="SignalP"/>
    </source>
</evidence>
<accession>A0A916SX13</accession>
<dbReference type="EMBL" id="BMIH01000001">
    <property type="protein sequence ID" value="GGB21941.1"/>
    <property type="molecule type" value="Genomic_DNA"/>
</dbReference>
<organism evidence="2 3">
    <name type="scientific">Sphingomonas metalli</name>
    <dbReference type="NCBI Taxonomy" id="1779358"/>
    <lineage>
        <taxon>Bacteria</taxon>
        <taxon>Pseudomonadati</taxon>
        <taxon>Pseudomonadota</taxon>
        <taxon>Alphaproteobacteria</taxon>
        <taxon>Sphingomonadales</taxon>
        <taxon>Sphingomonadaceae</taxon>
        <taxon>Sphingomonas</taxon>
    </lineage>
</organism>
<keyword evidence="3" id="KW-1185">Reference proteome</keyword>
<proteinExistence type="predicted"/>
<evidence type="ECO:0000313" key="2">
    <source>
        <dbReference type="EMBL" id="GGB21941.1"/>
    </source>
</evidence>
<evidence type="ECO:0000313" key="3">
    <source>
        <dbReference type="Proteomes" id="UP000623067"/>
    </source>
</evidence>
<reference evidence="2" key="2">
    <citation type="submission" date="2020-09" db="EMBL/GenBank/DDBJ databases">
        <authorList>
            <person name="Sun Q."/>
            <person name="Zhou Y."/>
        </authorList>
    </citation>
    <scope>NUCLEOTIDE SEQUENCE</scope>
    <source>
        <strain evidence="2">CGMCC 1.15330</strain>
    </source>
</reference>